<dbReference type="Proteomes" id="UP000092555">
    <property type="component" value="Unassembled WGS sequence"/>
</dbReference>
<dbReference type="PANTHER" id="PTHR21615:SF2">
    <property type="entry name" value="CYCLIN N-TERMINAL DOMAIN-CONTAINING PROTEIN 1"/>
    <property type="match status" value="1"/>
</dbReference>
<organism evidence="3 4">
    <name type="scientific">Metschnikowia bicuspidata var. bicuspidata NRRL YB-4993</name>
    <dbReference type="NCBI Taxonomy" id="869754"/>
    <lineage>
        <taxon>Eukaryota</taxon>
        <taxon>Fungi</taxon>
        <taxon>Dikarya</taxon>
        <taxon>Ascomycota</taxon>
        <taxon>Saccharomycotina</taxon>
        <taxon>Pichiomycetes</taxon>
        <taxon>Metschnikowiaceae</taxon>
        <taxon>Metschnikowia</taxon>
    </lineage>
</organism>
<dbReference type="STRING" id="869754.A0A1A0HDF1"/>
<proteinExistence type="predicted"/>
<dbReference type="AlphaFoldDB" id="A0A1A0HDF1"/>
<dbReference type="Pfam" id="PF00134">
    <property type="entry name" value="Cyclin_N"/>
    <property type="match status" value="1"/>
</dbReference>
<feature type="compositionally biased region" description="Polar residues" evidence="1">
    <location>
        <begin position="437"/>
        <end position="449"/>
    </location>
</feature>
<name>A0A1A0HDF1_9ASCO</name>
<feature type="compositionally biased region" description="Low complexity" evidence="1">
    <location>
        <begin position="413"/>
        <end position="427"/>
    </location>
</feature>
<feature type="compositionally biased region" description="Basic and acidic residues" evidence="1">
    <location>
        <begin position="458"/>
        <end position="471"/>
    </location>
</feature>
<protein>
    <submittedName>
        <fullName evidence="3">Cyclin-like protein</fullName>
    </submittedName>
</protein>
<dbReference type="GeneID" id="30028739"/>
<dbReference type="EMBL" id="LXTC01000002">
    <property type="protein sequence ID" value="OBA22109.1"/>
    <property type="molecule type" value="Genomic_DNA"/>
</dbReference>
<evidence type="ECO:0000313" key="3">
    <source>
        <dbReference type="EMBL" id="OBA22109.1"/>
    </source>
</evidence>
<dbReference type="OrthoDB" id="5590282at2759"/>
<reference evidence="3 4" key="1">
    <citation type="submission" date="2016-05" db="EMBL/GenBank/DDBJ databases">
        <title>Comparative genomics of biotechnologically important yeasts.</title>
        <authorList>
            <consortium name="DOE Joint Genome Institute"/>
            <person name="Riley R."/>
            <person name="Haridas S."/>
            <person name="Wolfe K.H."/>
            <person name="Lopes M.R."/>
            <person name="Hittinger C.T."/>
            <person name="Goker M."/>
            <person name="Salamov A."/>
            <person name="Wisecaver J."/>
            <person name="Long T.M."/>
            <person name="Aerts A.L."/>
            <person name="Barry K."/>
            <person name="Choi C."/>
            <person name="Clum A."/>
            <person name="Coughlan A.Y."/>
            <person name="Deshpande S."/>
            <person name="Douglass A.P."/>
            <person name="Hanson S.J."/>
            <person name="Klenk H.-P."/>
            <person name="LaButti K."/>
            <person name="Lapidus A."/>
            <person name="Lindquist E."/>
            <person name="Lipzen A."/>
            <person name="Meier-kolthoff J.P."/>
            <person name="Ohm R.A."/>
            <person name="Otillar R.P."/>
            <person name="Pangilinan J."/>
            <person name="Peng Y."/>
            <person name="Rokas A."/>
            <person name="Rosa C.A."/>
            <person name="Scheuner C."/>
            <person name="Sibirny A.A."/>
            <person name="Slot J.C."/>
            <person name="Stielow J.B."/>
            <person name="Sun H."/>
            <person name="Kurtzman C.P."/>
            <person name="Blackwell M."/>
            <person name="Grigoriev I.V."/>
            <person name="Jeffries T.W."/>
        </authorList>
    </citation>
    <scope>NUCLEOTIDE SEQUENCE [LARGE SCALE GENOMIC DNA]</scope>
    <source>
        <strain evidence="3 4">NRRL YB-4993</strain>
    </source>
</reference>
<feature type="domain" description="Cyclin N-terminal" evidence="2">
    <location>
        <begin position="59"/>
        <end position="215"/>
    </location>
</feature>
<evidence type="ECO:0000256" key="1">
    <source>
        <dbReference type="SAM" id="MobiDB-lite"/>
    </source>
</evidence>
<accession>A0A1A0HDF1</accession>
<dbReference type="RefSeq" id="XP_018712605.1">
    <property type="nucleotide sequence ID" value="XM_018855763.1"/>
</dbReference>
<dbReference type="InterPro" id="IPR006671">
    <property type="entry name" value="Cyclin_N"/>
</dbReference>
<dbReference type="InterPro" id="IPR036915">
    <property type="entry name" value="Cyclin-like_sf"/>
</dbReference>
<gene>
    <name evidence="3" type="ORF">METBIDRAFT_31062</name>
</gene>
<evidence type="ECO:0000313" key="4">
    <source>
        <dbReference type="Proteomes" id="UP000092555"/>
    </source>
</evidence>
<dbReference type="Gene3D" id="1.10.472.10">
    <property type="entry name" value="Cyclin-like"/>
    <property type="match status" value="1"/>
</dbReference>
<keyword evidence="4" id="KW-1185">Reference proteome</keyword>
<dbReference type="PANTHER" id="PTHR21615">
    <property type="entry name" value="CYCLIN N-TERMINAL DOMAIN-CONTAINING PROTEIN 1"/>
    <property type="match status" value="1"/>
</dbReference>
<feature type="region of interest" description="Disordered" evidence="1">
    <location>
        <begin position="396"/>
        <end position="489"/>
    </location>
</feature>
<evidence type="ECO:0000259" key="2">
    <source>
        <dbReference type="Pfam" id="PF00134"/>
    </source>
</evidence>
<comment type="caution">
    <text evidence="3">The sequence shown here is derived from an EMBL/GenBank/DDBJ whole genome shotgun (WGS) entry which is preliminary data.</text>
</comment>
<dbReference type="SUPFAM" id="SSF47954">
    <property type="entry name" value="Cyclin-like"/>
    <property type="match status" value="1"/>
</dbReference>
<sequence length="501" mass="56703">MTQTLMSPPEYRHQDSVPLIHDTYRGENVTVNQYKYLAALYESELRTHALVVDEYMDDVTEAMQEALERTKPLAQFLTHQPYLTPSIRFKLLDFGLKLLVRLKVLPFVFCRAVRLFDRYCLKAIVLLPHGQLLMATCLWIAAKIHGGNCHFANMHSERPPAEIRSVLDLGYGAGARFNGPTQRYRLPRVTELIRLCGSRCNYNSKMFHQMEIAIMLNTNYDAANASRPCDYEFRRIKQFVAYAACFLYETVGYSPTQVAKTTIDLINQTFMLLRRDPRFQVPNQCVDVNDCNPDYFASSMLRKLLVSAVAKSPAFLLDLFADKGPQQLFSLIVSPSSIPALDIPKQPPLLTQTYSMPPLVSSPSSAQFGNSPVTPREYKYERVEIARSVKRLAERPRVVASQGEVGSRPCRRNTPVLLTPTPNPANLHSHHYPSILPHSSTNYAMSNAYPSSGRSSKSPKESEIFDQERPKLGAATPASSENEYKDRGFADVPAPMFKRFF</sequence>